<comment type="subcellular location">
    <subcellularLocation>
        <location evidence="1">Membrane</location>
        <topology evidence="1">Multi-pass membrane protein</topology>
    </subcellularLocation>
</comment>
<keyword evidence="8" id="KW-1185">Reference proteome</keyword>
<feature type="domain" description="Major facilitator superfamily (MFS) profile" evidence="6">
    <location>
        <begin position="1"/>
        <end position="209"/>
    </location>
</feature>
<sequence>PALADTGMTWSRFQLLLSSFQLIRQFYNLTYHSGKKNGSQNDTIYDELVIGIASSLFPLGAMLGSLLVGVLVDKYGRKGTMMTNNYISLMCSMLMIYANLQHGFIFAMFSRFFIGISMGIFSSVIPMYLLETSPLNMRGSIGMVPHFFLVIGVQLAQIFAFPELLGTVEGNSVSSWSGVGKLIHSSSLHLSSDIETLLIHGLFPTNAPP</sequence>
<dbReference type="PROSITE" id="PS50850">
    <property type="entry name" value="MFS"/>
    <property type="match status" value="1"/>
</dbReference>
<keyword evidence="3 5" id="KW-1133">Transmembrane helix</keyword>
<dbReference type="AlphaFoldDB" id="A0A8C5RKA1"/>
<keyword evidence="4 5" id="KW-0472">Membrane</keyword>
<evidence type="ECO:0000313" key="8">
    <source>
        <dbReference type="Proteomes" id="UP000694406"/>
    </source>
</evidence>
<dbReference type="PROSITE" id="PS00216">
    <property type="entry name" value="SUGAR_TRANSPORT_1"/>
    <property type="match status" value="1"/>
</dbReference>
<dbReference type="Proteomes" id="UP000694406">
    <property type="component" value="Unplaced"/>
</dbReference>
<evidence type="ECO:0000256" key="5">
    <source>
        <dbReference type="SAM" id="Phobius"/>
    </source>
</evidence>
<dbReference type="GeneTree" id="ENSGT00940000156846"/>
<reference evidence="7" key="2">
    <citation type="submission" date="2025-09" db="UniProtKB">
        <authorList>
            <consortium name="Ensembl"/>
        </authorList>
    </citation>
    <scope>IDENTIFICATION</scope>
</reference>
<feature type="transmembrane region" description="Helical" evidence="5">
    <location>
        <begin position="48"/>
        <end position="72"/>
    </location>
</feature>
<dbReference type="GO" id="GO:0055056">
    <property type="term" value="F:D-glucose transmembrane transporter activity"/>
    <property type="evidence" value="ECO:0007669"/>
    <property type="project" value="TreeGrafter"/>
</dbReference>
<dbReference type="PROSITE" id="PS00217">
    <property type="entry name" value="SUGAR_TRANSPORT_2"/>
    <property type="match status" value="1"/>
</dbReference>
<evidence type="ECO:0000256" key="1">
    <source>
        <dbReference type="ARBA" id="ARBA00004141"/>
    </source>
</evidence>
<feature type="transmembrane region" description="Helical" evidence="5">
    <location>
        <begin position="142"/>
        <end position="161"/>
    </location>
</feature>
<dbReference type="Pfam" id="PF00083">
    <property type="entry name" value="Sugar_tr"/>
    <property type="match status" value="1"/>
</dbReference>
<accession>A0A8C5RKA1</accession>
<evidence type="ECO:0000256" key="2">
    <source>
        <dbReference type="ARBA" id="ARBA00022692"/>
    </source>
</evidence>
<reference evidence="7" key="1">
    <citation type="submission" date="2025-08" db="UniProtKB">
        <authorList>
            <consortium name="Ensembl"/>
        </authorList>
    </citation>
    <scope>IDENTIFICATION</scope>
</reference>
<dbReference type="InterPro" id="IPR005829">
    <property type="entry name" value="Sugar_transporter_CS"/>
</dbReference>
<proteinExistence type="predicted"/>
<dbReference type="InterPro" id="IPR005828">
    <property type="entry name" value="MFS_sugar_transport-like"/>
</dbReference>
<dbReference type="GO" id="GO:0070837">
    <property type="term" value="P:dehydroascorbic acid transport"/>
    <property type="evidence" value="ECO:0007669"/>
    <property type="project" value="TreeGrafter"/>
</dbReference>
<evidence type="ECO:0000259" key="6">
    <source>
        <dbReference type="PROSITE" id="PS50850"/>
    </source>
</evidence>
<dbReference type="InterPro" id="IPR045263">
    <property type="entry name" value="GLUT"/>
</dbReference>
<dbReference type="Ensembl" id="ENSLLTT00000004103.1">
    <property type="protein sequence ID" value="ENSLLTP00000003938.1"/>
    <property type="gene ID" value="ENSLLTG00000002952.1"/>
</dbReference>
<feature type="transmembrane region" description="Helical" evidence="5">
    <location>
        <begin position="112"/>
        <end position="130"/>
    </location>
</feature>
<keyword evidence="2 5" id="KW-0812">Transmembrane</keyword>
<dbReference type="PANTHER" id="PTHR23503">
    <property type="entry name" value="SOLUTE CARRIER FAMILY 2"/>
    <property type="match status" value="1"/>
</dbReference>
<protein>
    <recommendedName>
        <fullName evidence="6">Major facilitator superfamily (MFS) profile domain-containing protein</fullName>
    </recommendedName>
</protein>
<dbReference type="InterPro" id="IPR036259">
    <property type="entry name" value="MFS_trans_sf"/>
</dbReference>
<feature type="transmembrane region" description="Helical" evidence="5">
    <location>
        <begin position="84"/>
        <end position="100"/>
    </location>
</feature>
<dbReference type="GO" id="GO:0005886">
    <property type="term" value="C:plasma membrane"/>
    <property type="evidence" value="ECO:0007669"/>
    <property type="project" value="TreeGrafter"/>
</dbReference>
<dbReference type="InterPro" id="IPR020846">
    <property type="entry name" value="MFS_dom"/>
</dbReference>
<dbReference type="SUPFAM" id="SSF103473">
    <property type="entry name" value="MFS general substrate transporter"/>
    <property type="match status" value="1"/>
</dbReference>
<dbReference type="GO" id="GO:0046323">
    <property type="term" value="P:D-glucose import"/>
    <property type="evidence" value="ECO:0007669"/>
    <property type="project" value="TreeGrafter"/>
</dbReference>
<evidence type="ECO:0000256" key="3">
    <source>
        <dbReference type="ARBA" id="ARBA00022989"/>
    </source>
</evidence>
<organism evidence="7 8">
    <name type="scientific">Laticauda laticaudata</name>
    <name type="common">Blue-ringed sea krait</name>
    <name type="synonym">Blue-lipped sea krait</name>
    <dbReference type="NCBI Taxonomy" id="8630"/>
    <lineage>
        <taxon>Eukaryota</taxon>
        <taxon>Metazoa</taxon>
        <taxon>Chordata</taxon>
        <taxon>Craniata</taxon>
        <taxon>Vertebrata</taxon>
        <taxon>Euteleostomi</taxon>
        <taxon>Lepidosauria</taxon>
        <taxon>Squamata</taxon>
        <taxon>Bifurcata</taxon>
        <taxon>Unidentata</taxon>
        <taxon>Episquamata</taxon>
        <taxon>Toxicofera</taxon>
        <taxon>Serpentes</taxon>
        <taxon>Colubroidea</taxon>
        <taxon>Elapidae</taxon>
        <taxon>Laticaudinae</taxon>
        <taxon>Laticauda</taxon>
    </lineage>
</organism>
<dbReference type="PANTHER" id="PTHR23503:SF32">
    <property type="entry name" value="SOLUTE CARRIER FAMILY 2, FACILITATED GLUCOSE TRANSPORTER MEMBER 5"/>
    <property type="match status" value="1"/>
</dbReference>
<evidence type="ECO:0000313" key="7">
    <source>
        <dbReference type="Ensembl" id="ENSLLTP00000003938.1"/>
    </source>
</evidence>
<evidence type="ECO:0000256" key="4">
    <source>
        <dbReference type="ARBA" id="ARBA00023136"/>
    </source>
</evidence>
<name>A0A8C5RKA1_LATLA</name>
<dbReference type="Gene3D" id="1.20.1250.20">
    <property type="entry name" value="MFS general substrate transporter like domains"/>
    <property type="match status" value="1"/>
</dbReference>